<evidence type="ECO:0000313" key="2">
    <source>
        <dbReference type="Proteomes" id="UP000322214"/>
    </source>
</evidence>
<organism evidence="1 2">
    <name type="scientific">Mariniblastus fucicola</name>
    <dbReference type="NCBI Taxonomy" id="980251"/>
    <lineage>
        <taxon>Bacteria</taxon>
        <taxon>Pseudomonadati</taxon>
        <taxon>Planctomycetota</taxon>
        <taxon>Planctomycetia</taxon>
        <taxon>Pirellulales</taxon>
        <taxon>Pirellulaceae</taxon>
        <taxon>Mariniblastus</taxon>
    </lineage>
</organism>
<gene>
    <name evidence="1" type="ORF">MFFC18_46550</name>
</gene>
<sequence length="499" mass="53982">MKISSHTFIKAVLIGGGLFAVLFAYRADNQKAAKYQDAFNTEVTANIKVNVPTGADRSARLSQQTPAQAETMVGGKSESTLFQNSDESEYQNAEFNSEFAATEQPDLPLLSLDDVTSPELGGAGPFAAEANVPQRDPVTVDFANEVVTDAFEDVAQESRIETNVDRSTPAQTVDFVERVPKAAPQIDSAPVALSDTAAQKAVHRIEYGKSLARRNATEAAGQEFLGALRVLAESNDMATGGNAHVRTLRRGLVAVKEAADFKVEDSQSQIVLNVGNIVESHETQIIGYDEAQTMTASAATRRYLEYAGHQLGTCGGQNPVAAEALYCLGKMKTIMSQSNPDPESSELYEAIIFHHASLTADPRNHRSANELGVLLARNGQLEAAETYLKNSLKIQQTAQAWANLAKVHQRKGTQEDQRLANLAFNEYQTAMYRQTPALESGPIQLVEPQVFIARSPVQSPEATQFINPDTSVVPVSNVESESPTFVERIGSLLTPGTVR</sequence>
<dbReference type="EMBL" id="CP042912">
    <property type="protein sequence ID" value="QEG24733.1"/>
    <property type="molecule type" value="Genomic_DNA"/>
</dbReference>
<accession>A0A5B9PQZ1</accession>
<dbReference type="RefSeq" id="WP_075083708.1">
    <property type="nucleotide sequence ID" value="NZ_CP042912.1"/>
</dbReference>
<evidence type="ECO:0008006" key="3">
    <source>
        <dbReference type="Google" id="ProtNLM"/>
    </source>
</evidence>
<keyword evidence="2" id="KW-1185">Reference proteome</keyword>
<dbReference type="InterPro" id="IPR011990">
    <property type="entry name" value="TPR-like_helical_dom_sf"/>
</dbReference>
<dbReference type="Proteomes" id="UP000322214">
    <property type="component" value="Chromosome"/>
</dbReference>
<dbReference type="STRING" id="980251.GCA_001642875_00914"/>
<proteinExistence type="predicted"/>
<protein>
    <recommendedName>
        <fullName evidence="3">Tetratricopeptide repeat protein</fullName>
    </recommendedName>
</protein>
<dbReference type="AlphaFoldDB" id="A0A5B9PQZ1"/>
<evidence type="ECO:0000313" key="1">
    <source>
        <dbReference type="EMBL" id="QEG24733.1"/>
    </source>
</evidence>
<reference evidence="1 2" key="1">
    <citation type="submission" date="2019-08" db="EMBL/GenBank/DDBJ databases">
        <title>Deep-cultivation of Planctomycetes and their phenomic and genomic characterization uncovers novel biology.</title>
        <authorList>
            <person name="Wiegand S."/>
            <person name="Jogler M."/>
            <person name="Boedeker C."/>
            <person name="Pinto D."/>
            <person name="Vollmers J."/>
            <person name="Rivas-Marin E."/>
            <person name="Kohn T."/>
            <person name="Peeters S.H."/>
            <person name="Heuer A."/>
            <person name="Rast P."/>
            <person name="Oberbeckmann S."/>
            <person name="Bunk B."/>
            <person name="Jeske O."/>
            <person name="Meyerdierks A."/>
            <person name="Storesund J.E."/>
            <person name="Kallscheuer N."/>
            <person name="Luecker S."/>
            <person name="Lage O.M."/>
            <person name="Pohl T."/>
            <person name="Merkel B.J."/>
            <person name="Hornburger P."/>
            <person name="Mueller R.-W."/>
            <person name="Bruemmer F."/>
            <person name="Labrenz M."/>
            <person name="Spormann A.M."/>
            <person name="Op den Camp H."/>
            <person name="Overmann J."/>
            <person name="Amann R."/>
            <person name="Jetten M.S.M."/>
            <person name="Mascher T."/>
            <person name="Medema M.H."/>
            <person name="Devos D.P."/>
            <person name="Kaster A.-K."/>
            <person name="Ovreas L."/>
            <person name="Rohde M."/>
            <person name="Galperin M.Y."/>
            <person name="Jogler C."/>
        </authorList>
    </citation>
    <scope>NUCLEOTIDE SEQUENCE [LARGE SCALE GENOMIC DNA]</scope>
    <source>
        <strain evidence="1 2">FC18</strain>
    </source>
</reference>
<name>A0A5B9PQZ1_9BACT</name>
<dbReference type="Gene3D" id="1.25.40.10">
    <property type="entry name" value="Tetratricopeptide repeat domain"/>
    <property type="match status" value="1"/>
</dbReference>
<dbReference type="KEGG" id="mff:MFFC18_46550"/>
<dbReference type="SUPFAM" id="SSF48452">
    <property type="entry name" value="TPR-like"/>
    <property type="match status" value="1"/>
</dbReference>
<dbReference type="OrthoDB" id="250713at2"/>